<reference evidence="1" key="2">
    <citation type="submission" date="2018-03" db="EMBL/GenBank/DDBJ databases">
        <title>The Triticum urartu genome reveals the dynamic nature of wheat genome evolution.</title>
        <authorList>
            <person name="Ling H."/>
            <person name="Ma B."/>
            <person name="Shi X."/>
            <person name="Liu H."/>
            <person name="Dong L."/>
            <person name="Sun H."/>
            <person name="Cao Y."/>
            <person name="Gao Q."/>
            <person name="Zheng S."/>
            <person name="Li Y."/>
            <person name="Yu Y."/>
            <person name="Du H."/>
            <person name="Qi M."/>
            <person name="Li Y."/>
            <person name="Yu H."/>
            <person name="Cui Y."/>
            <person name="Wang N."/>
            <person name="Chen C."/>
            <person name="Wu H."/>
            <person name="Zhao Y."/>
            <person name="Zhang J."/>
            <person name="Li Y."/>
            <person name="Zhou W."/>
            <person name="Zhang B."/>
            <person name="Hu W."/>
            <person name="Eijk M."/>
            <person name="Tang J."/>
            <person name="Witsenboer H."/>
            <person name="Zhao S."/>
            <person name="Li Z."/>
            <person name="Zhang A."/>
            <person name="Wang D."/>
            <person name="Liang C."/>
        </authorList>
    </citation>
    <scope>NUCLEOTIDE SEQUENCE [LARGE SCALE GENOMIC DNA]</scope>
    <source>
        <strain evidence="1">cv. G1812</strain>
    </source>
</reference>
<evidence type="ECO:0000313" key="2">
    <source>
        <dbReference type="Proteomes" id="UP000015106"/>
    </source>
</evidence>
<sequence length="79" mass="8891">SRGQEECIRLGPVLPQTTEIDCADLEKVLDPVHVQGRGAPKKRLQAKMKKQRSKRKCGYCGVEGHDQRICTKLEEEVMG</sequence>
<organism evidence="1 2">
    <name type="scientific">Triticum urartu</name>
    <name type="common">Red wild einkorn</name>
    <name type="synonym">Crithodium urartu</name>
    <dbReference type="NCBI Taxonomy" id="4572"/>
    <lineage>
        <taxon>Eukaryota</taxon>
        <taxon>Viridiplantae</taxon>
        <taxon>Streptophyta</taxon>
        <taxon>Embryophyta</taxon>
        <taxon>Tracheophyta</taxon>
        <taxon>Spermatophyta</taxon>
        <taxon>Magnoliopsida</taxon>
        <taxon>Liliopsida</taxon>
        <taxon>Poales</taxon>
        <taxon>Poaceae</taxon>
        <taxon>BOP clade</taxon>
        <taxon>Pooideae</taxon>
        <taxon>Triticodae</taxon>
        <taxon>Triticeae</taxon>
        <taxon>Triticinae</taxon>
        <taxon>Triticum</taxon>
    </lineage>
</organism>
<evidence type="ECO:0000313" key="1">
    <source>
        <dbReference type="EnsemblPlants" id="TuG1812G0500000490.01.T01"/>
    </source>
</evidence>
<accession>A0A8R7UE76</accession>
<dbReference type="EnsemblPlants" id="TuG1812G0500000490.01.T01">
    <property type="protein sequence ID" value="TuG1812G0500000490.01.T01"/>
    <property type="gene ID" value="TuG1812G0500000490.01"/>
</dbReference>
<keyword evidence="2" id="KW-1185">Reference proteome</keyword>
<dbReference type="AlphaFoldDB" id="A0A8R7UE76"/>
<protein>
    <submittedName>
        <fullName evidence="1">Uncharacterized protein</fullName>
    </submittedName>
</protein>
<proteinExistence type="predicted"/>
<name>A0A8R7UE76_TRIUA</name>
<reference evidence="1" key="3">
    <citation type="submission" date="2022-06" db="UniProtKB">
        <authorList>
            <consortium name="EnsemblPlants"/>
        </authorList>
    </citation>
    <scope>IDENTIFICATION</scope>
</reference>
<reference evidence="2" key="1">
    <citation type="journal article" date="2013" name="Nature">
        <title>Draft genome of the wheat A-genome progenitor Triticum urartu.</title>
        <authorList>
            <person name="Ling H.Q."/>
            <person name="Zhao S."/>
            <person name="Liu D."/>
            <person name="Wang J."/>
            <person name="Sun H."/>
            <person name="Zhang C."/>
            <person name="Fan H."/>
            <person name="Li D."/>
            <person name="Dong L."/>
            <person name="Tao Y."/>
            <person name="Gao C."/>
            <person name="Wu H."/>
            <person name="Li Y."/>
            <person name="Cui Y."/>
            <person name="Guo X."/>
            <person name="Zheng S."/>
            <person name="Wang B."/>
            <person name="Yu K."/>
            <person name="Liang Q."/>
            <person name="Yang W."/>
            <person name="Lou X."/>
            <person name="Chen J."/>
            <person name="Feng M."/>
            <person name="Jian J."/>
            <person name="Zhang X."/>
            <person name="Luo G."/>
            <person name="Jiang Y."/>
            <person name="Liu J."/>
            <person name="Wang Z."/>
            <person name="Sha Y."/>
            <person name="Zhang B."/>
            <person name="Wu H."/>
            <person name="Tang D."/>
            <person name="Shen Q."/>
            <person name="Xue P."/>
            <person name="Zou S."/>
            <person name="Wang X."/>
            <person name="Liu X."/>
            <person name="Wang F."/>
            <person name="Yang Y."/>
            <person name="An X."/>
            <person name="Dong Z."/>
            <person name="Zhang K."/>
            <person name="Zhang X."/>
            <person name="Luo M.C."/>
            <person name="Dvorak J."/>
            <person name="Tong Y."/>
            <person name="Wang J."/>
            <person name="Yang H."/>
            <person name="Li Z."/>
            <person name="Wang D."/>
            <person name="Zhang A."/>
            <person name="Wang J."/>
        </authorList>
    </citation>
    <scope>NUCLEOTIDE SEQUENCE</scope>
    <source>
        <strain evidence="2">cv. G1812</strain>
    </source>
</reference>
<dbReference type="Proteomes" id="UP000015106">
    <property type="component" value="Chromosome 5"/>
</dbReference>
<dbReference type="Gramene" id="TuG1812G0500000490.01.T01">
    <property type="protein sequence ID" value="TuG1812G0500000490.01.T01"/>
    <property type="gene ID" value="TuG1812G0500000490.01"/>
</dbReference>